<proteinExistence type="predicted"/>
<gene>
    <name evidence="1" type="ORF">A2397_00215</name>
</gene>
<protein>
    <submittedName>
        <fullName evidence="1">Uncharacterized protein</fullName>
    </submittedName>
</protein>
<reference evidence="1 2" key="1">
    <citation type="journal article" date="2016" name="Nat. Commun.">
        <title>Thousands of microbial genomes shed light on interconnected biogeochemical processes in an aquifer system.</title>
        <authorList>
            <person name="Anantharaman K."/>
            <person name="Brown C.T."/>
            <person name="Hug L.A."/>
            <person name="Sharon I."/>
            <person name="Castelle C.J."/>
            <person name="Probst A.J."/>
            <person name="Thomas B.C."/>
            <person name="Singh A."/>
            <person name="Wilkins M.J."/>
            <person name="Karaoz U."/>
            <person name="Brodie E.L."/>
            <person name="Williams K.H."/>
            <person name="Hubbard S.S."/>
            <person name="Banfield J.F."/>
        </authorList>
    </citation>
    <scope>NUCLEOTIDE SEQUENCE [LARGE SCALE GENOMIC DNA]</scope>
</reference>
<evidence type="ECO:0000313" key="1">
    <source>
        <dbReference type="EMBL" id="OGD10680.1"/>
    </source>
</evidence>
<dbReference type="AlphaFoldDB" id="A0A1F4ZWL4"/>
<dbReference type="EMBL" id="MEXR01000001">
    <property type="protein sequence ID" value="OGD10680.1"/>
    <property type="molecule type" value="Genomic_DNA"/>
</dbReference>
<comment type="caution">
    <text evidence="1">The sequence shown here is derived from an EMBL/GenBank/DDBJ whole genome shotgun (WGS) entry which is preliminary data.</text>
</comment>
<accession>A0A1F4ZWL4</accession>
<organism evidence="1 2">
    <name type="scientific">Candidatus Amesbacteria bacterium RIFOXYB1_FULL_44_23</name>
    <dbReference type="NCBI Taxonomy" id="1797263"/>
    <lineage>
        <taxon>Bacteria</taxon>
        <taxon>Candidatus Amesiibacteriota</taxon>
    </lineage>
</organism>
<name>A0A1F4ZWL4_9BACT</name>
<dbReference type="Proteomes" id="UP000176424">
    <property type="component" value="Unassembled WGS sequence"/>
</dbReference>
<sequence>MCPKNNPVLSSKSGLKFISEIKGLICDSNWGKACLVISNPSKNQPISTEEIICGTSHPEYGSTKTGSPVTTLILLGSIPIGRFILCTEAII</sequence>
<evidence type="ECO:0000313" key="2">
    <source>
        <dbReference type="Proteomes" id="UP000176424"/>
    </source>
</evidence>